<dbReference type="EMBL" id="CM026423">
    <property type="protein sequence ID" value="KAG0584663.1"/>
    <property type="molecule type" value="Genomic_DNA"/>
</dbReference>
<organism evidence="1 2">
    <name type="scientific">Ceratodon purpureus</name>
    <name type="common">Fire moss</name>
    <name type="synonym">Dicranum purpureum</name>
    <dbReference type="NCBI Taxonomy" id="3225"/>
    <lineage>
        <taxon>Eukaryota</taxon>
        <taxon>Viridiplantae</taxon>
        <taxon>Streptophyta</taxon>
        <taxon>Embryophyta</taxon>
        <taxon>Bryophyta</taxon>
        <taxon>Bryophytina</taxon>
        <taxon>Bryopsida</taxon>
        <taxon>Dicranidae</taxon>
        <taxon>Pseudoditrichales</taxon>
        <taxon>Ditrichaceae</taxon>
        <taxon>Ceratodon</taxon>
    </lineage>
</organism>
<accession>A0A8T0IQJ8</accession>
<name>A0A8T0IQJ8_CERPU</name>
<comment type="caution">
    <text evidence="1">The sequence shown here is derived from an EMBL/GenBank/DDBJ whole genome shotgun (WGS) entry which is preliminary data.</text>
</comment>
<dbReference type="AlphaFoldDB" id="A0A8T0IQJ8"/>
<dbReference type="Proteomes" id="UP000822688">
    <property type="component" value="Chromosome 3"/>
</dbReference>
<keyword evidence="2" id="KW-1185">Reference proteome</keyword>
<proteinExistence type="predicted"/>
<gene>
    <name evidence="1" type="ORF">KC19_3G226100</name>
</gene>
<protein>
    <submittedName>
        <fullName evidence="1">Uncharacterized protein</fullName>
    </submittedName>
</protein>
<evidence type="ECO:0000313" key="1">
    <source>
        <dbReference type="EMBL" id="KAG0584663.1"/>
    </source>
</evidence>
<reference evidence="1" key="1">
    <citation type="submission" date="2020-06" db="EMBL/GenBank/DDBJ databases">
        <title>WGS assembly of Ceratodon purpureus strain R40.</title>
        <authorList>
            <person name="Carey S.B."/>
            <person name="Jenkins J."/>
            <person name="Shu S."/>
            <person name="Lovell J.T."/>
            <person name="Sreedasyam A."/>
            <person name="Maumus F."/>
            <person name="Tiley G.P."/>
            <person name="Fernandez-Pozo N."/>
            <person name="Barry K."/>
            <person name="Chen C."/>
            <person name="Wang M."/>
            <person name="Lipzen A."/>
            <person name="Daum C."/>
            <person name="Saski C.A."/>
            <person name="Payton A.C."/>
            <person name="Mcbreen J.C."/>
            <person name="Conrad R.E."/>
            <person name="Kollar L.M."/>
            <person name="Olsson S."/>
            <person name="Huttunen S."/>
            <person name="Landis J.B."/>
            <person name="Wickett N.J."/>
            <person name="Johnson M.G."/>
            <person name="Rensing S.A."/>
            <person name="Grimwood J."/>
            <person name="Schmutz J."/>
            <person name="Mcdaniel S.F."/>
        </authorList>
    </citation>
    <scope>NUCLEOTIDE SEQUENCE</scope>
    <source>
        <strain evidence="1">R40</strain>
    </source>
</reference>
<sequence length="102" mass="11241">MVLQHHHNHHHQHCVDEHQGGCFNYVGDRRVCAGMGHAKDRHQMAGSWDSGNEEVMMMEAKLVLGLPFTEYAKTGGVLGPNLGESGDAFNVTVKVSLGECLW</sequence>
<evidence type="ECO:0000313" key="2">
    <source>
        <dbReference type="Proteomes" id="UP000822688"/>
    </source>
</evidence>